<keyword evidence="1" id="KW-0175">Coiled coil</keyword>
<proteinExistence type="predicted"/>
<feature type="coiled-coil region" evidence="1">
    <location>
        <begin position="12"/>
        <end position="50"/>
    </location>
</feature>
<name>A0A9J5WMT9_SOLCO</name>
<keyword evidence="3" id="KW-1185">Reference proteome</keyword>
<accession>A0A9J5WMT9</accession>
<gene>
    <name evidence="2" type="ORF">H5410_057401</name>
</gene>
<organism evidence="2 3">
    <name type="scientific">Solanum commersonii</name>
    <name type="common">Commerson's wild potato</name>
    <name type="synonym">Commerson's nightshade</name>
    <dbReference type="NCBI Taxonomy" id="4109"/>
    <lineage>
        <taxon>Eukaryota</taxon>
        <taxon>Viridiplantae</taxon>
        <taxon>Streptophyta</taxon>
        <taxon>Embryophyta</taxon>
        <taxon>Tracheophyta</taxon>
        <taxon>Spermatophyta</taxon>
        <taxon>Magnoliopsida</taxon>
        <taxon>eudicotyledons</taxon>
        <taxon>Gunneridae</taxon>
        <taxon>Pentapetalae</taxon>
        <taxon>asterids</taxon>
        <taxon>lamiids</taxon>
        <taxon>Solanales</taxon>
        <taxon>Solanaceae</taxon>
        <taxon>Solanoideae</taxon>
        <taxon>Solaneae</taxon>
        <taxon>Solanum</taxon>
    </lineage>
</organism>
<dbReference type="OrthoDB" id="1315437at2759"/>
<evidence type="ECO:0000313" key="2">
    <source>
        <dbReference type="EMBL" id="KAG5577267.1"/>
    </source>
</evidence>
<dbReference type="EMBL" id="JACXVP010000011">
    <property type="protein sequence ID" value="KAG5577267.1"/>
    <property type="molecule type" value="Genomic_DNA"/>
</dbReference>
<protein>
    <submittedName>
        <fullName evidence="2">Uncharacterized protein</fullName>
    </submittedName>
</protein>
<dbReference type="AlphaFoldDB" id="A0A9J5WMT9"/>
<comment type="caution">
    <text evidence="2">The sequence shown here is derived from an EMBL/GenBank/DDBJ whole genome shotgun (WGS) entry which is preliminary data.</text>
</comment>
<sequence>MEDKEFKALIELRKVKRESQEIHNEFLQKQEEDKDALESVTRELESLRSNLGELNLWIGDNKSGMCPEDWEEKGRRSEYLLMIQYRI</sequence>
<dbReference type="Proteomes" id="UP000824120">
    <property type="component" value="Chromosome 11"/>
</dbReference>
<evidence type="ECO:0000313" key="3">
    <source>
        <dbReference type="Proteomes" id="UP000824120"/>
    </source>
</evidence>
<reference evidence="2 3" key="1">
    <citation type="submission" date="2020-09" db="EMBL/GenBank/DDBJ databases">
        <title>De no assembly of potato wild relative species, Solanum commersonii.</title>
        <authorList>
            <person name="Cho K."/>
        </authorList>
    </citation>
    <scope>NUCLEOTIDE SEQUENCE [LARGE SCALE GENOMIC DNA]</scope>
    <source>
        <strain evidence="2">LZ3.2</strain>
        <tissue evidence="2">Leaf</tissue>
    </source>
</reference>
<evidence type="ECO:0000256" key="1">
    <source>
        <dbReference type="SAM" id="Coils"/>
    </source>
</evidence>